<comment type="caution">
    <text evidence="1">The sequence shown here is derived from an EMBL/GenBank/DDBJ whole genome shotgun (WGS) entry which is preliminary data.</text>
</comment>
<dbReference type="AlphaFoldDB" id="A0AAN9T1M9"/>
<keyword evidence="2" id="KW-1185">Reference proteome</keyword>
<dbReference type="Proteomes" id="UP001386955">
    <property type="component" value="Unassembled WGS sequence"/>
</dbReference>
<evidence type="ECO:0000313" key="2">
    <source>
        <dbReference type="Proteomes" id="UP001386955"/>
    </source>
</evidence>
<accession>A0AAN9T1M9</accession>
<sequence length="85" mass="9844">MGMVWSCHHLLRYDDDINVVKRCVEVVSTTPCSEANFPSHSPPNWWTEELVVFNIYLRESSISDPLSLLPTLLHHLPPTHHRVQN</sequence>
<gene>
    <name evidence="1" type="ORF">VNO78_06170</name>
</gene>
<reference evidence="1 2" key="1">
    <citation type="submission" date="2024-01" db="EMBL/GenBank/DDBJ databases">
        <title>The genomes of 5 underutilized Papilionoideae crops provide insights into root nodulation and disease resistanc.</title>
        <authorList>
            <person name="Jiang F."/>
        </authorList>
    </citation>
    <scope>NUCLEOTIDE SEQUENCE [LARGE SCALE GENOMIC DNA]</scope>
    <source>
        <strain evidence="1">DUOXIRENSHENG_FW03</strain>
        <tissue evidence="1">Leaves</tissue>
    </source>
</reference>
<protein>
    <submittedName>
        <fullName evidence="1">Uncharacterized protein</fullName>
    </submittedName>
</protein>
<dbReference type="EMBL" id="JAYMYS010000002">
    <property type="protein sequence ID" value="KAK7405027.1"/>
    <property type="molecule type" value="Genomic_DNA"/>
</dbReference>
<organism evidence="1 2">
    <name type="scientific">Psophocarpus tetragonolobus</name>
    <name type="common">Winged bean</name>
    <name type="synonym">Dolichos tetragonolobus</name>
    <dbReference type="NCBI Taxonomy" id="3891"/>
    <lineage>
        <taxon>Eukaryota</taxon>
        <taxon>Viridiplantae</taxon>
        <taxon>Streptophyta</taxon>
        <taxon>Embryophyta</taxon>
        <taxon>Tracheophyta</taxon>
        <taxon>Spermatophyta</taxon>
        <taxon>Magnoliopsida</taxon>
        <taxon>eudicotyledons</taxon>
        <taxon>Gunneridae</taxon>
        <taxon>Pentapetalae</taxon>
        <taxon>rosids</taxon>
        <taxon>fabids</taxon>
        <taxon>Fabales</taxon>
        <taxon>Fabaceae</taxon>
        <taxon>Papilionoideae</taxon>
        <taxon>50 kb inversion clade</taxon>
        <taxon>NPAAA clade</taxon>
        <taxon>indigoferoid/millettioid clade</taxon>
        <taxon>Phaseoleae</taxon>
        <taxon>Psophocarpus</taxon>
    </lineage>
</organism>
<evidence type="ECO:0000313" key="1">
    <source>
        <dbReference type="EMBL" id="KAK7405027.1"/>
    </source>
</evidence>
<proteinExistence type="predicted"/>
<name>A0AAN9T1M9_PSOTE</name>